<dbReference type="InterPro" id="IPR017907">
    <property type="entry name" value="Znf_RING_CS"/>
</dbReference>
<dbReference type="Gene3D" id="3.30.40.10">
    <property type="entry name" value="Zinc/RING finger domain, C3HC4 (zinc finger)"/>
    <property type="match status" value="1"/>
</dbReference>
<dbReference type="EMBL" id="JAKKPZ010000002">
    <property type="protein sequence ID" value="KAI1726329.1"/>
    <property type="molecule type" value="Genomic_DNA"/>
</dbReference>
<dbReference type="Proteomes" id="UP001201812">
    <property type="component" value="Unassembled WGS sequence"/>
</dbReference>
<comment type="caution">
    <text evidence="7">The sequence shown here is derived from an EMBL/GenBank/DDBJ whole genome shotgun (WGS) entry which is preliminary data.</text>
</comment>
<evidence type="ECO:0000256" key="1">
    <source>
        <dbReference type="ARBA" id="ARBA00022723"/>
    </source>
</evidence>
<evidence type="ECO:0000256" key="3">
    <source>
        <dbReference type="ARBA" id="ARBA00022833"/>
    </source>
</evidence>
<evidence type="ECO:0000256" key="2">
    <source>
        <dbReference type="ARBA" id="ARBA00022771"/>
    </source>
</evidence>
<sequence length="719" mass="81000">MISLKSPASAYSACLSPALTSSSSSPITVINRYHRFESTKPSKPSALDPGWICAKTTHISATKRDRVEAAVCAVCQEAFHPISGRWPPKILPCGHNFCQSCLQSLCLYAEYYLLDSIRCPKCLTRFGIRSGIEAPIDFTLYVSAQEKMKVQESLNVTVIHVGGNTMNKPTMEQKVSQHSENKNQQKVAQTKVFDLEEENSLNRAQSPTPQDPFPTNDALCHAAAARNRCSRPSDTKSSSIWRCLDCGRRLGANSTKALTAISRFCEQCNGGKSELEKCNALTCLRCCVSKHNGHSLTTLVELETENKRIVRELRQIQNRLKQFSSIFEQNVTNSGMEKNFRMSSPTLNCLEKDVCSLLAAKRVLMRESQRFHETSVKLLSSHFVKSLPKQEISSMKLRHLNSVNKIQRMCSLVEKDERHTNLFGSRGTLPSRLSTASITASSPCKLVSYISAAHTAIATLLDLYSNPSECDFPEKLKALEKNMDIISEFLKSKNDDSRIELVFDSLKASVKLLNTILDERIAPEMLLLFESSFVHTFRALNSLSKCHTDAGDLPNTGIFYAGGMAERRQQLWRLVQSSFGELLRIATLHWTSSEADRVELVGDIALMCDLFADSCDTATVLLCMIETARTRASRIPPDKDESDNAERIDIQLKRIDDHLSECRRIQKLNELRTQTRVVKKPVRTRKEKASEKKQSNPTKKEKRWNKAKTSLMKLWFWKL</sequence>
<keyword evidence="1" id="KW-0479">Metal-binding</keyword>
<evidence type="ECO:0000259" key="6">
    <source>
        <dbReference type="PROSITE" id="PS50089"/>
    </source>
</evidence>
<feature type="domain" description="RING-type" evidence="6">
    <location>
        <begin position="72"/>
        <end position="122"/>
    </location>
</feature>
<dbReference type="InterPro" id="IPR001841">
    <property type="entry name" value="Znf_RING"/>
</dbReference>
<dbReference type="InterPro" id="IPR027370">
    <property type="entry name" value="Znf-RING_euk"/>
</dbReference>
<dbReference type="PROSITE" id="PS50089">
    <property type="entry name" value="ZF_RING_2"/>
    <property type="match status" value="1"/>
</dbReference>
<dbReference type="SUPFAM" id="SSF57850">
    <property type="entry name" value="RING/U-box"/>
    <property type="match status" value="1"/>
</dbReference>
<evidence type="ECO:0000313" key="8">
    <source>
        <dbReference type="Proteomes" id="UP001201812"/>
    </source>
</evidence>
<accession>A0AAD4NFI5</accession>
<gene>
    <name evidence="7" type="ORF">DdX_03044</name>
</gene>
<dbReference type="SMART" id="SM00184">
    <property type="entry name" value="RING"/>
    <property type="match status" value="1"/>
</dbReference>
<dbReference type="GO" id="GO:0008270">
    <property type="term" value="F:zinc ion binding"/>
    <property type="evidence" value="ECO:0007669"/>
    <property type="project" value="UniProtKB-KW"/>
</dbReference>
<evidence type="ECO:0000256" key="5">
    <source>
        <dbReference type="SAM" id="MobiDB-lite"/>
    </source>
</evidence>
<dbReference type="AlphaFoldDB" id="A0AAD4NFI5"/>
<keyword evidence="8" id="KW-1185">Reference proteome</keyword>
<proteinExistence type="predicted"/>
<protein>
    <submittedName>
        <fullName evidence="7">RING-type zinc-finger domain-containing protein</fullName>
    </submittedName>
</protein>
<name>A0AAD4NFI5_9BILA</name>
<dbReference type="Pfam" id="PF13445">
    <property type="entry name" value="zf-RING_UBOX"/>
    <property type="match status" value="1"/>
</dbReference>
<organism evidence="7 8">
    <name type="scientific">Ditylenchus destructor</name>
    <dbReference type="NCBI Taxonomy" id="166010"/>
    <lineage>
        <taxon>Eukaryota</taxon>
        <taxon>Metazoa</taxon>
        <taxon>Ecdysozoa</taxon>
        <taxon>Nematoda</taxon>
        <taxon>Chromadorea</taxon>
        <taxon>Rhabditida</taxon>
        <taxon>Tylenchina</taxon>
        <taxon>Tylenchomorpha</taxon>
        <taxon>Sphaerularioidea</taxon>
        <taxon>Anguinidae</taxon>
        <taxon>Anguininae</taxon>
        <taxon>Ditylenchus</taxon>
    </lineage>
</organism>
<evidence type="ECO:0000256" key="4">
    <source>
        <dbReference type="PROSITE-ProRule" id="PRU00175"/>
    </source>
</evidence>
<evidence type="ECO:0000313" key="7">
    <source>
        <dbReference type="EMBL" id="KAI1726329.1"/>
    </source>
</evidence>
<reference evidence="7" key="1">
    <citation type="submission" date="2022-01" db="EMBL/GenBank/DDBJ databases">
        <title>Genome Sequence Resource for Two Populations of Ditylenchus destructor, the Migratory Endoparasitic Phytonematode.</title>
        <authorList>
            <person name="Zhang H."/>
            <person name="Lin R."/>
            <person name="Xie B."/>
        </authorList>
    </citation>
    <scope>NUCLEOTIDE SEQUENCE</scope>
    <source>
        <strain evidence="7">BazhouSP</strain>
    </source>
</reference>
<feature type="region of interest" description="Disordered" evidence="5">
    <location>
        <begin position="679"/>
        <end position="706"/>
    </location>
</feature>
<dbReference type="PROSITE" id="PS00518">
    <property type="entry name" value="ZF_RING_1"/>
    <property type="match status" value="1"/>
</dbReference>
<dbReference type="InterPro" id="IPR013083">
    <property type="entry name" value="Znf_RING/FYVE/PHD"/>
</dbReference>
<keyword evidence="3" id="KW-0862">Zinc</keyword>
<keyword evidence="2 4" id="KW-0863">Zinc-finger</keyword>